<feature type="signal peptide" evidence="3">
    <location>
        <begin position="1"/>
        <end position="19"/>
    </location>
</feature>
<keyword evidence="6" id="KW-1185">Reference proteome</keyword>
<dbReference type="PANTHER" id="PTHR40633:SF1">
    <property type="entry name" value="GPI ANCHORED SERINE-THREONINE RICH PROTEIN (AFU_ORTHOLOGUE AFUA_1G03630)"/>
    <property type="match status" value="1"/>
</dbReference>
<dbReference type="VEuPathDB" id="FungiDB:PHYBLDRAFT_175287"/>
<dbReference type="InterPro" id="IPR018466">
    <property type="entry name" value="Kre9/Knh1-like_N"/>
</dbReference>
<dbReference type="Proteomes" id="UP000077315">
    <property type="component" value="Unassembled WGS sequence"/>
</dbReference>
<dbReference type="GeneID" id="28998365"/>
<sequence length="201" mass="20089">MKFTGTLFVSATLLAIVNAQKASIIAITSPLTGTQYKAGTEAIISWVNPTVDTITQILLAKGPSTALQPLMTVAQNVKASDGKYVWKIPAELADGDDYAFEFGTSPDMAFTGQFSIHGGTGTSVPVSSPATPAAANPPSIGANSVPANANSAAVPASASGATAGNSTAQTTHSGATSSFHTVSGSVVAAIGVSAFMVSQLL</sequence>
<dbReference type="Pfam" id="PF10342">
    <property type="entry name" value="Kre9_KNH"/>
    <property type="match status" value="1"/>
</dbReference>
<dbReference type="RefSeq" id="XP_018284516.1">
    <property type="nucleotide sequence ID" value="XM_018437459.1"/>
</dbReference>
<organism evidence="5 6">
    <name type="scientific">Phycomyces blakesleeanus (strain ATCC 8743b / DSM 1359 / FGSC 10004 / NBRC 33097 / NRRL 1555)</name>
    <dbReference type="NCBI Taxonomy" id="763407"/>
    <lineage>
        <taxon>Eukaryota</taxon>
        <taxon>Fungi</taxon>
        <taxon>Fungi incertae sedis</taxon>
        <taxon>Mucoromycota</taxon>
        <taxon>Mucoromycotina</taxon>
        <taxon>Mucoromycetes</taxon>
        <taxon>Mucorales</taxon>
        <taxon>Phycomycetaceae</taxon>
        <taxon>Phycomyces</taxon>
    </lineage>
</organism>
<feature type="compositionally biased region" description="Low complexity" evidence="2">
    <location>
        <begin position="157"/>
        <end position="171"/>
    </location>
</feature>
<evidence type="ECO:0000313" key="6">
    <source>
        <dbReference type="Proteomes" id="UP000077315"/>
    </source>
</evidence>
<feature type="region of interest" description="Disordered" evidence="2">
    <location>
        <begin position="157"/>
        <end position="176"/>
    </location>
</feature>
<feature type="region of interest" description="Disordered" evidence="2">
    <location>
        <begin position="122"/>
        <end position="142"/>
    </location>
</feature>
<protein>
    <recommendedName>
        <fullName evidence="4">Yeast cell wall synthesis Kre9/Knh1-like N-terminal domain-containing protein</fullName>
    </recommendedName>
</protein>
<dbReference type="STRING" id="763407.A0A167JQ42"/>
<evidence type="ECO:0000256" key="1">
    <source>
        <dbReference type="ARBA" id="ARBA00022729"/>
    </source>
</evidence>
<gene>
    <name evidence="5" type="ORF">PHYBLDRAFT_175287</name>
</gene>
<evidence type="ECO:0000256" key="2">
    <source>
        <dbReference type="SAM" id="MobiDB-lite"/>
    </source>
</evidence>
<dbReference type="PANTHER" id="PTHR40633">
    <property type="entry name" value="MATRIX PROTEIN, PUTATIVE (AFU_ORTHOLOGUE AFUA_8G05410)-RELATED"/>
    <property type="match status" value="1"/>
</dbReference>
<evidence type="ECO:0000256" key="3">
    <source>
        <dbReference type="SAM" id="SignalP"/>
    </source>
</evidence>
<dbReference type="OrthoDB" id="2260257at2759"/>
<evidence type="ECO:0000259" key="4">
    <source>
        <dbReference type="Pfam" id="PF10342"/>
    </source>
</evidence>
<dbReference type="InterPro" id="IPR052982">
    <property type="entry name" value="SRP1/TIP1-like"/>
</dbReference>
<dbReference type="AlphaFoldDB" id="A0A167JQ42"/>
<dbReference type="EMBL" id="KV441003">
    <property type="protein sequence ID" value="OAD66476.1"/>
    <property type="molecule type" value="Genomic_DNA"/>
</dbReference>
<reference evidence="6" key="1">
    <citation type="submission" date="2015-06" db="EMBL/GenBank/DDBJ databases">
        <title>Expansion of signal transduction pathways in fungi by whole-genome duplication.</title>
        <authorList>
            <consortium name="DOE Joint Genome Institute"/>
            <person name="Corrochano L.M."/>
            <person name="Kuo A."/>
            <person name="Marcet-Houben M."/>
            <person name="Polaino S."/>
            <person name="Salamov A."/>
            <person name="Villalobos J.M."/>
            <person name="Alvarez M.I."/>
            <person name="Avalos J."/>
            <person name="Benito E.P."/>
            <person name="Benoit I."/>
            <person name="Burger G."/>
            <person name="Camino L.P."/>
            <person name="Canovas D."/>
            <person name="Cerda-Olmedo E."/>
            <person name="Cheng J.-F."/>
            <person name="Dominguez A."/>
            <person name="Elias M."/>
            <person name="Eslava A.P."/>
            <person name="Glaser F."/>
            <person name="Grimwood J."/>
            <person name="Gutierrez G."/>
            <person name="Heitman J."/>
            <person name="Henrissat B."/>
            <person name="Iturriaga E.A."/>
            <person name="Lang B.F."/>
            <person name="Lavin J.L."/>
            <person name="Lee S."/>
            <person name="Li W."/>
            <person name="Lindquist E."/>
            <person name="Lopez-Garcia S."/>
            <person name="Luque E.M."/>
            <person name="Marcos A.T."/>
            <person name="Martin J."/>
            <person name="McCluskey K."/>
            <person name="Medina H.R."/>
            <person name="Miralles-Duran A."/>
            <person name="Miyazaki A."/>
            <person name="Munoz-Torres E."/>
            <person name="Oguiza J.A."/>
            <person name="Ohm R."/>
            <person name="Olmedo M."/>
            <person name="Orejas M."/>
            <person name="Ortiz-Castellanos L."/>
            <person name="Pisabarro A.G."/>
            <person name="Rodriguez-Romero J."/>
            <person name="Ruiz-Herrera J."/>
            <person name="Ruiz-Vazquez R."/>
            <person name="Sanz C."/>
            <person name="Schackwitz W."/>
            <person name="Schmutz J."/>
            <person name="Shahriari M."/>
            <person name="Shelest E."/>
            <person name="Silva-Franco F."/>
            <person name="Soanes D."/>
            <person name="Syed K."/>
            <person name="Tagua V.G."/>
            <person name="Talbot N.J."/>
            <person name="Thon M."/>
            <person name="De vries R.P."/>
            <person name="Wiebenga A."/>
            <person name="Yadav J.S."/>
            <person name="Braun E.L."/>
            <person name="Baker S."/>
            <person name="Garre V."/>
            <person name="Horwitz B."/>
            <person name="Torres-Martinez S."/>
            <person name="Idnurm A."/>
            <person name="Herrera-Estrella A."/>
            <person name="Gabaldon T."/>
            <person name="Grigoriev I.V."/>
        </authorList>
    </citation>
    <scope>NUCLEOTIDE SEQUENCE [LARGE SCALE GENOMIC DNA]</scope>
    <source>
        <strain evidence="6">NRRL 1555(-)</strain>
    </source>
</reference>
<feature type="domain" description="Yeast cell wall synthesis Kre9/Knh1-like N-terminal" evidence="4">
    <location>
        <begin position="29"/>
        <end position="116"/>
    </location>
</feature>
<dbReference type="InParanoid" id="A0A167JQ42"/>
<keyword evidence="1 3" id="KW-0732">Signal</keyword>
<proteinExistence type="predicted"/>
<feature type="chain" id="PRO_5007888959" description="Yeast cell wall synthesis Kre9/Knh1-like N-terminal domain-containing protein" evidence="3">
    <location>
        <begin position="20"/>
        <end position="201"/>
    </location>
</feature>
<name>A0A167JQ42_PHYB8</name>
<accession>A0A167JQ42</accession>
<evidence type="ECO:0000313" key="5">
    <source>
        <dbReference type="EMBL" id="OAD66476.1"/>
    </source>
</evidence>